<dbReference type="SUPFAM" id="SSF47823">
    <property type="entry name" value="lambda integrase-like, N-terminal domain"/>
    <property type="match status" value="1"/>
</dbReference>
<keyword evidence="1" id="KW-0238">DNA-binding</keyword>
<evidence type="ECO:0000313" key="3">
    <source>
        <dbReference type="EMBL" id="KIY47847.1"/>
    </source>
</evidence>
<evidence type="ECO:0000256" key="1">
    <source>
        <dbReference type="ARBA" id="ARBA00023125"/>
    </source>
</evidence>
<dbReference type="Gene3D" id="1.10.150.130">
    <property type="match status" value="1"/>
</dbReference>
<name>A0A0D7AA40_9AGAR</name>
<dbReference type="AlphaFoldDB" id="A0A0D7AA40"/>
<evidence type="ECO:0000313" key="4">
    <source>
        <dbReference type="Proteomes" id="UP000054144"/>
    </source>
</evidence>
<protein>
    <submittedName>
        <fullName evidence="3">DNA breaking-rejoining enzyme</fullName>
    </submittedName>
</protein>
<keyword evidence="2" id="KW-0233">DNA recombination</keyword>
<gene>
    <name evidence="3" type="ORF">FISHEDRAFT_13604</name>
</gene>
<reference evidence="3 4" key="1">
    <citation type="journal article" date="2015" name="Fungal Genet. Biol.">
        <title>Evolution of novel wood decay mechanisms in Agaricales revealed by the genome sequences of Fistulina hepatica and Cylindrobasidium torrendii.</title>
        <authorList>
            <person name="Floudas D."/>
            <person name="Held B.W."/>
            <person name="Riley R."/>
            <person name="Nagy L.G."/>
            <person name="Koehler G."/>
            <person name="Ransdell A.S."/>
            <person name="Younus H."/>
            <person name="Chow J."/>
            <person name="Chiniquy J."/>
            <person name="Lipzen A."/>
            <person name="Tritt A."/>
            <person name="Sun H."/>
            <person name="Haridas S."/>
            <person name="LaButti K."/>
            <person name="Ohm R.A."/>
            <person name="Kues U."/>
            <person name="Blanchette R.A."/>
            <person name="Grigoriev I.V."/>
            <person name="Minto R.E."/>
            <person name="Hibbett D.S."/>
        </authorList>
    </citation>
    <scope>NUCLEOTIDE SEQUENCE [LARGE SCALE GENOMIC DNA]</scope>
    <source>
        <strain evidence="3 4">ATCC 64428</strain>
    </source>
</reference>
<dbReference type="SUPFAM" id="SSF56349">
    <property type="entry name" value="DNA breaking-rejoining enzymes"/>
    <property type="match status" value="1"/>
</dbReference>
<organism evidence="3 4">
    <name type="scientific">Fistulina hepatica ATCC 64428</name>
    <dbReference type="NCBI Taxonomy" id="1128425"/>
    <lineage>
        <taxon>Eukaryota</taxon>
        <taxon>Fungi</taxon>
        <taxon>Dikarya</taxon>
        <taxon>Basidiomycota</taxon>
        <taxon>Agaricomycotina</taxon>
        <taxon>Agaricomycetes</taxon>
        <taxon>Agaricomycetidae</taxon>
        <taxon>Agaricales</taxon>
        <taxon>Fistulinaceae</taxon>
        <taxon>Fistulina</taxon>
    </lineage>
</organism>
<dbReference type="PANTHER" id="PTHR34605">
    <property type="entry name" value="PHAGE_INTEGRASE DOMAIN-CONTAINING PROTEIN"/>
    <property type="match status" value="1"/>
</dbReference>
<dbReference type="EMBL" id="KN881914">
    <property type="protein sequence ID" value="KIY47847.1"/>
    <property type="molecule type" value="Genomic_DNA"/>
</dbReference>
<dbReference type="GO" id="GO:0006310">
    <property type="term" value="P:DNA recombination"/>
    <property type="evidence" value="ECO:0007669"/>
    <property type="project" value="UniProtKB-KW"/>
</dbReference>
<dbReference type="GO" id="GO:0003677">
    <property type="term" value="F:DNA binding"/>
    <property type="evidence" value="ECO:0007669"/>
    <property type="project" value="UniProtKB-KW"/>
</dbReference>
<evidence type="ECO:0000256" key="2">
    <source>
        <dbReference type="ARBA" id="ARBA00023172"/>
    </source>
</evidence>
<dbReference type="Proteomes" id="UP000054144">
    <property type="component" value="Unassembled WGS sequence"/>
</dbReference>
<dbReference type="Gene3D" id="1.10.443.10">
    <property type="entry name" value="Intergrase catalytic core"/>
    <property type="match status" value="1"/>
</dbReference>
<feature type="non-terminal residue" evidence="3">
    <location>
        <position position="366"/>
    </location>
</feature>
<dbReference type="InterPro" id="IPR052925">
    <property type="entry name" value="Phage_Integrase-like_Recomb"/>
</dbReference>
<keyword evidence="4" id="KW-1185">Reference proteome</keyword>
<dbReference type="InterPro" id="IPR013762">
    <property type="entry name" value="Integrase-like_cat_sf"/>
</dbReference>
<dbReference type="InterPro" id="IPR010998">
    <property type="entry name" value="Integrase_recombinase_N"/>
</dbReference>
<dbReference type="GO" id="GO:0015074">
    <property type="term" value="P:DNA integration"/>
    <property type="evidence" value="ECO:0007669"/>
    <property type="project" value="InterPro"/>
</dbReference>
<proteinExistence type="predicted"/>
<dbReference type="PANTHER" id="PTHR34605:SF4">
    <property type="entry name" value="DNA ADENINE METHYLTRANSFERASE"/>
    <property type="match status" value="1"/>
</dbReference>
<feature type="non-terminal residue" evidence="3">
    <location>
        <position position="1"/>
    </location>
</feature>
<accession>A0A0D7AA40</accession>
<dbReference type="OrthoDB" id="2506773at2759"/>
<dbReference type="InterPro" id="IPR011010">
    <property type="entry name" value="DNA_brk_join_enz"/>
</dbReference>
<sequence length="366" mass="40873">RAPRDGNWIKPSPLRPPCAAADRIFQWRSLASLDLDDSLRSESDAINIGYWLNLASAFSETTRSSYGAGLLRFHQFCDLHNIPESRRMPADVTLISAFLGCWSSHVSGSAINNWLSGLKAWHDINQQPWLGNDVLIHLGRRSAAREGLHHSRPVRQPVSCEHMRALRRALNLSLPKDAAIWACASTLFWSCRRAGELTVPSLTTFNSSHHVTRTFALVLFTSTETNIPVALFNIPWTKTTKERGARIRLVGRDDDLCPRSALWNHLHRVNVHLPAHAPLFSFSSMHTAFAPLTKSELLNCCNSIWHAAGYSALHGHSFRIGGAVELLLAGLDPQSVAMTGGWTSSSFLLYWRHLDELIPFQTLSAY</sequence>